<protein>
    <submittedName>
        <fullName evidence="1">Uncharacterized protein</fullName>
    </submittedName>
</protein>
<accession>A0A2S1LQ71</accession>
<name>A0A2S1LQ71_9FLAO</name>
<keyword evidence="2" id="KW-1185">Reference proteome</keyword>
<gene>
    <name evidence="1" type="ORF">FK004_12030</name>
</gene>
<proteinExistence type="predicted"/>
<dbReference type="Proteomes" id="UP000244677">
    <property type="component" value="Chromosome"/>
</dbReference>
<reference evidence="1 2" key="1">
    <citation type="submission" date="2017-04" db="EMBL/GenBank/DDBJ databases">
        <title>Complete genome sequence of Flavobacterium kingsejong AJ004.</title>
        <authorList>
            <person name="Lee P.C."/>
        </authorList>
    </citation>
    <scope>NUCLEOTIDE SEQUENCE [LARGE SCALE GENOMIC DNA]</scope>
    <source>
        <strain evidence="1 2">AJ004</strain>
    </source>
</reference>
<dbReference type="AlphaFoldDB" id="A0A2S1LQ71"/>
<evidence type="ECO:0000313" key="2">
    <source>
        <dbReference type="Proteomes" id="UP000244677"/>
    </source>
</evidence>
<sequence>MILYAIGSAAQTKVVDTCALTGPNTAWKKLYTNANSKAIQLQLIQEKIKKDSMYHTSEVPLPIPCGFARATQNNLPAEICAVKILFSLQYAKGKTILLDLNKNPEYSPLVSKLNSENIESISYYDGSRAKSIYGYNGASGVFFLATKNKEYIKEIQRLILNKSK</sequence>
<dbReference type="EMBL" id="CP020919">
    <property type="protein sequence ID" value="AWG25897.1"/>
    <property type="molecule type" value="Genomic_DNA"/>
</dbReference>
<dbReference type="KEGG" id="fki:FK004_12030"/>
<organism evidence="1 2">
    <name type="scientific">Flavobacterium kingsejongi</name>
    <dbReference type="NCBI Taxonomy" id="1678728"/>
    <lineage>
        <taxon>Bacteria</taxon>
        <taxon>Pseudomonadati</taxon>
        <taxon>Bacteroidota</taxon>
        <taxon>Flavobacteriia</taxon>
        <taxon>Flavobacteriales</taxon>
        <taxon>Flavobacteriaceae</taxon>
        <taxon>Flavobacterium</taxon>
    </lineage>
</organism>
<evidence type="ECO:0000313" key="1">
    <source>
        <dbReference type="EMBL" id="AWG25897.1"/>
    </source>
</evidence>